<gene>
    <name evidence="2" type="ORF">DFR50_117104</name>
</gene>
<accession>A0A366F9A4</accession>
<organism evidence="2 3">
    <name type="scientific">Roseiarcus fermentans</name>
    <dbReference type="NCBI Taxonomy" id="1473586"/>
    <lineage>
        <taxon>Bacteria</taxon>
        <taxon>Pseudomonadati</taxon>
        <taxon>Pseudomonadota</taxon>
        <taxon>Alphaproteobacteria</taxon>
        <taxon>Hyphomicrobiales</taxon>
        <taxon>Roseiarcaceae</taxon>
        <taxon>Roseiarcus</taxon>
    </lineage>
</organism>
<sequence>MRASFKVVAVAAAVSVPLALHPLPAPAAQPAPGAVGINLANYLNEAATEIVFVDVFRQASPWRFGPKWVDPKAPVPADPGASVIGPDGWVKSLRYDQQAYARVFTGGDGHYPGGVYKVLYEGQGEIVFYNANTIVGRKPGEIDLAVTPTAGPTSGIVLVIQKTDPSDPIRNIRMILPGYEDADKTRPFYPPFLRTLKPFNTLRFMAWQLSNYDTQREWSDRRAPTYATQASAATWTPGPDVKGVSYEDIIALANELNENPWVSVPTFASDDYIRRMARLFHETLKPTLHPMVEYSNEIWNAGFALSFCHMREQAIALRLTGNPGAPCARDDQGRPVAPPDAWSAHGQWYYYALRLSQIFDIWNAEYGADKDRIVHVVAEWAADPREIETVLSYGQSVNGLAGKADVIATAGYVAPLSRWSKAYKSGRLTWAQVAGMSPGDVIRAMNESIDAELAPQFRAARARAQKWGLGLAVYEGGDGNEAGAVSGPEQDAIAALYAATARDPGMAQVYTHLLDAWKASGGSLFNQFYDVGGYGRFGQWGALEYQDQDPATSPKYTALGDWIRSHGK</sequence>
<evidence type="ECO:0000313" key="3">
    <source>
        <dbReference type="Proteomes" id="UP000253529"/>
    </source>
</evidence>
<evidence type="ECO:0000313" key="2">
    <source>
        <dbReference type="EMBL" id="RBP11218.1"/>
    </source>
</evidence>
<comment type="caution">
    <text evidence="2">The sequence shown here is derived from an EMBL/GenBank/DDBJ whole genome shotgun (WGS) entry which is preliminary data.</text>
</comment>
<keyword evidence="3" id="KW-1185">Reference proteome</keyword>
<feature type="chain" id="PRO_5016751294" description="Cellulose-binding protein" evidence="1">
    <location>
        <begin position="28"/>
        <end position="568"/>
    </location>
</feature>
<evidence type="ECO:0000256" key="1">
    <source>
        <dbReference type="SAM" id="SignalP"/>
    </source>
</evidence>
<dbReference type="EMBL" id="QNRK01000017">
    <property type="protein sequence ID" value="RBP11218.1"/>
    <property type="molecule type" value="Genomic_DNA"/>
</dbReference>
<dbReference type="RefSeq" id="WP_113890314.1">
    <property type="nucleotide sequence ID" value="NZ_QNRK01000017.1"/>
</dbReference>
<keyword evidence="1" id="KW-0732">Signal</keyword>
<name>A0A366F9A4_9HYPH</name>
<reference evidence="2 3" key="1">
    <citation type="submission" date="2018-06" db="EMBL/GenBank/DDBJ databases">
        <title>Genomic Encyclopedia of Type Strains, Phase IV (KMG-IV): sequencing the most valuable type-strain genomes for metagenomic binning, comparative biology and taxonomic classification.</title>
        <authorList>
            <person name="Goeker M."/>
        </authorList>
    </citation>
    <scope>NUCLEOTIDE SEQUENCE [LARGE SCALE GENOMIC DNA]</scope>
    <source>
        <strain evidence="2 3">DSM 24875</strain>
    </source>
</reference>
<feature type="signal peptide" evidence="1">
    <location>
        <begin position="1"/>
        <end position="27"/>
    </location>
</feature>
<protein>
    <recommendedName>
        <fullName evidence="4">Cellulose-binding protein</fullName>
    </recommendedName>
</protein>
<proteinExistence type="predicted"/>
<dbReference type="Proteomes" id="UP000253529">
    <property type="component" value="Unassembled WGS sequence"/>
</dbReference>
<dbReference type="AlphaFoldDB" id="A0A366F9A4"/>
<dbReference type="OrthoDB" id="7783360at2"/>
<evidence type="ECO:0008006" key="4">
    <source>
        <dbReference type="Google" id="ProtNLM"/>
    </source>
</evidence>